<evidence type="ECO:0000256" key="3">
    <source>
        <dbReference type="SAM" id="SignalP"/>
    </source>
</evidence>
<protein>
    <submittedName>
        <fullName evidence="5">BamA/TamA family outer membrane protein</fullName>
    </submittedName>
</protein>
<gene>
    <name evidence="5" type="ORF">N7E81_13095</name>
</gene>
<feature type="chain" id="PRO_5046329585" evidence="3">
    <location>
        <begin position="18"/>
        <end position="348"/>
    </location>
</feature>
<keyword evidence="6" id="KW-1185">Reference proteome</keyword>
<sequence length="348" mass="39435">MYKLFILSFFISTQVFSQSLSTPTDSTQSFELKVMPYINYGRSLGAAFGVMPMAMYPINKKDTVSPASMTSLLGLYTTNKTWFTMYFQRLYLKEDRWRITSYGGFGSSNFQFYVDMPDAGFIDYNTQSRFFIILVDRRIAGNLFGGIRYSINKTNTAFDADIEDSGTLLQGLGLKLSYDNRDQVYYPRSGQKVNLKWTTYPSFIGNEFVSNKIEIDYNKYISMPNKRDILAARIYTGIGIGDLSFQQQFIVGRTDIRGYSQGKYRGNNKMAIQAEYRWNIGEKIGFVGFAGLATVWQAINEEDNGIILPGGGAGFRYTVFPKNHMNVGLDAAIGKDDWSIAFKIGESF</sequence>
<proteinExistence type="predicted"/>
<dbReference type="Proteomes" id="UP001062165">
    <property type="component" value="Chromosome"/>
</dbReference>
<keyword evidence="2" id="KW-0472">Membrane</keyword>
<accession>A0ABY6CWK7</accession>
<evidence type="ECO:0000256" key="1">
    <source>
        <dbReference type="ARBA" id="ARBA00004370"/>
    </source>
</evidence>
<evidence type="ECO:0000259" key="4">
    <source>
        <dbReference type="Pfam" id="PF01103"/>
    </source>
</evidence>
<organism evidence="5 6">
    <name type="scientific">Reichenbachiella carrageenanivorans</name>
    <dbReference type="NCBI Taxonomy" id="2979869"/>
    <lineage>
        <taxon>Bacteria</taxon>
        <taxon>Pseudomonadati</taxon>
        <taxon>Bacteroidota</taxon>
        <taxon>Cytophagia</taxon>
        <taxon>Cytophagales</taxon>
        <taxon>Reichenbachiellaceae</taxon>
        <taxon>Reichenbachiella</taxon>
    </lineage>
</organism>
<feature type="domain" description="Bacterial surface antigen (D15)" evidence="4">
    <location>
        <begin position="160"/>
        <end position="303"/>
    </location>
</feature>
<dbReference type="RefSeq" id="WP_263050038.1">
    <property type="nucleotide sequence ID" value="NZ_CP106735.1"/>
</dbReference>
<keyword evidence="3" id="KW-0732">Signal</keyword>
<dbReference type="InterPro" id="IPR000184">
    <property type="entry name" value="Bac_surfAg_D15"/>
</dbReference>
<name>A0ABY6CWK7_9BACT</name>
<evidence type="ECO:0000313" key="5">
    <source>
        <dbReference type="EMBL" id="UXX78292.1"/>
    </source>
</evidence>
<comment type="subcellular location">
    <subcellularLocation>
        <location evidence="1">Membrane</location>
    </subcellularLocation>
</comment>
<evidence type="ECO:0000313" key="6">
    <source>
        <dbReference type="Proteomes" id="UP001062165"/>
    </source>
</evidence>
<evidence type="ECO:0000256" key="2">
    <source>
        <dbReference type="ARBA" id="ARBA00023136"/>
    </source>
</evidence>
<reference evidence="5" key="1">
    <citation type="submission" date="2022-10" db="EMBL/GenBank/DDBJ databases">
        <title>Comparative genomics and taxonomic characterization of three novel marine species of genus Reichenbachiella exhibiting antioxidant and polysaccharide degradation activities.</title>
        <authorList>
            <person name="Muhammad N."/>
            <person name="Lee Y.-J."/>
            <person name="Ko J."/>
            <person name="Kim S.-G."/>
        </authorList>
    </citation>
    <scope>NUCLEOTIDE SEQUENCE</scope>
    <source>
        <strain evidence="5">Wsw4-B4</strain>
    </source>
</reference>
<dbReference type="Gene3D" id="2.40.160.50">
    <property type="entry name" value="membrane protein fhac: a member of the omp85/tpsb transporter family"/>
    <property type="match status" value="1"/>
</dbReference>
<feature type="signal peptide" evidence="3">
    <location>
        <begin position="1"/>
        <end position="17"/>
    </location>
</feature>
<dbReference type="EMBL" id="CP106735">
    <property type="protein sequence ID" value="UXX78292.1"/>
    <property type="molecule type" value="Genomic_DNA"/>
</dbReference>
<dbReference type="Pfam" id="PF01103">
    <property type="entry name" value="Omp85"/>
    <property type="match status" value="1"/>
</dbReference>